<evidence type="ECO:0000313" key="11">
    <source>
        <dbReference type="EMBL" id="MEK8033070.1"/>
    </source>
</evidence>
<proteinExistence type="inferred from homology"/>
<evidence type="ECO:0000256" key="1">
    <source>
        <dbReference type="ARBA" id="ARBA00004571"/>
    </source>
</evidence>
<sequence length="388" mass="41564">MTMIRTTTMAALLLTAAQAQALDWSGYFRAGPGATSEKGVSRACYGLPGPGLKYRLGNECDIYGEFTLGHDVKVEGIDVRGVLMTNFYNPATDSGDADLGIEQMFAEIKGVDISPTTVFWIGKERGRRGDVHIVDTFFTEMKGVGAGAKQIGLGPGKLGVAYYKTDGDEVNAGHRLNAEFYDWAVNRGGKLSLVGTLTKATEGAKGGALSVRHVQEGVLGGENSAWLQYAQGTAALNSNFGDLLADRRTKAWRLVESLHWQQGPFGGQALALWSQQQAPDAVTGDSRKTTLLSLGGRMSYAVTQNFKLLGELGLSQVKPEGQSAQKLTKFTFAPTLATGPGFWNRPELRLYVTHAKWSGVSGAVVTGESAFDGKESGTSYGAQVEIWF</sequence>
<keyword evidence="3" id="KW-0813">Transport</keyword>
<dbReference type="Proteomes" id="UP001371218">
    <property type="component" value="Unassembled WGS sequence"/>
</dbReference>
<dbReference type="PANTHER" id="PTHR38762:SF1">
    <property type="entry name" value="CRYPTIC OUTER MEMBRANE PORIN BGLH-RELATED"/>
    <property type="match status" value="1"/>
</dbReference>
<evidence type="ECO:0000256" key="6">
    <source>
        <dbReference type="ARBA" id="ARBA00023065"/>
    </source>
</evidence>
<reference evidence="11 12" key="1">
    <citation type="submission" date="2024-04" db="EMBL/GenBank/DDBJ databases">
        <title>Novel species of the genus Ideonella isolated from streams.</title>
        <authorList>
            <person name="Lu H."/>
        </authorList>
    </citation>
    <scope>NUCLEOTIDE SEQUENCE [LARGE SCALE GENOMIC DNA]</scope>
    <source>
        <strain evidence="11 12">DXS29W</strain>
    </source>
</reference>
<dbReference type="PANTHER" id="PTHR38762">
    <property type="entry name" value="CRYPTIC OUTER MEMBRANE PORIN BGLH-RELATED"/>
    <property type="match status" value="1"/>
</dbReference>
<comment type="similarity">
    <text evidence="2">Belongs to the porin LamB (TC 1.B.3) family.</text>
</comment>
<feature type="signal peptide" evidence="10">
    <location>
        <begin position="1"/>
        <end position="21"/>
    </location>
</feature>
<name>A0ABU9BSX5_9BURK</name>
<keyword evidence="8" id="KW-0472">Membrane</keyword>
<evidence type="ECO:0000256" key="7">
    <source>
        <dbReference type="ARBA" id="ARBA00023114"/>
    </source>
</evidence>
<feature type="chain" id="PRO_5047338997" evidence="10">
    <location>
        <begin position="22"/>
        <end position="388"/>
    </location>
</feature>
<keyword evidence="12" id="KW-1185">Reference proteome</keyword>
<evidence type="ECO:0000256" key="5">
    <source>
        <dbReference type="ARBA" id="ARBA00022692"/>
    </source>
</evidence>
<evidence type="ECO:0000256" key="8">
    <source>
        <dbReference type="ARBA" id="ARBA00023136"/>
    </source>
</evidence>
<keyword evidence="7" id="KW-0626">Porin</keyword>
<comment type="caution">
    <text evidence="11">The sequence shown here is derived from an EMBL/GenBank/DDBJ whole genome shotgun (WGS) entry which is preliminary data.</text>
</comment>
<dbReference type="RefSeq" id="WP_341427492.1">
    <property type="nucleotide sequence ID" value="NZ_JBBUTG010000014.1"/>
</dbReference>
<evidence type="ECO:0000256" key="9">
    <source>
        <dbReference type="ARBA" id="ARBA00023237"/>
    </source>
</evidence>
<keyword evidence="10" id="KW-0732">Signal</keyword>
<dbReference type="Pfam" id="PF02264">
    <property type="entry name" value="LamB"/>
    <property type="match status" value="1"/>
</dbReference>
<evidence type="ECO:0000256" key="2">
    <source>
        <dbReference type="ARBA" id="ARBA00007055"/>
    </source>
</evidence>
<dbReference type="InterPro" id="IPR036998">
    <property type="entry name" value="Porin_LamB_sf"/>
</dbReference>
<dbReference type="EMBL" id="JBBUTG010000014">
    <property type="protein sequence ID" value="MEK8033070.1"/>
    <property type="molecule type" value="Genomic_DNA"/>
</dbReference>
<protein>
    <submittedName>
        <fullName evidence="11">Carbohydrate porin</fullName>
    </submittedName>
</protein>
<evidence type="ECO:0000313" key="12">
    <source>
        <dbReference type="Proteomes" id="UP001371218"/>
    </source>
</evidence>
<keyword evidence="5" id="KW-0812">Transmembrane</keyword>
<dbReference type="Gene3D" id="2.40.170.10">
    <property type="entry name" value="Porin, LamB type"/>
    <property type="match status" value="1"/>
</dbReference>
<organism evidence="11 12">
    <name type="scientific">Ideonella lacteola</name>
    <dbReference type="NCBI Taxonomy" id="2984193"/>
    <lineage>
        <taxon>Bacteria</taxon>
        <taxon>Pseudomonadati</taxon>
        <taxon>Pseudomonadota</taxon>
        <taxon>Betaproteobacteria</taxon>
        <taxon>Burkholderiales</taxon>
        <taxon>Sphaerotilaceae</taxon>
        <taxon>Ideonella</taxon>
    </lineage>
</organism>
<gene>
    <name evidence="11" type="ORF">AACH06_19780</name>
</gene>
<keyword evidence="6" id="KW-0406">Ion transport</keyword>
<keyword evidence="4" id="KW-1134">Transmembrane beta strand</keyword>
<evidence type="ECO:0000256" key="4">
    <source>
        <dbReference type="ARBA" id="ARBA00022452"/>
    </source>
</evidence>
<evidence type="ECO:0000256" key="10">
    <source>
        <dbReference type="SAM" id="SignalP"/>
    </source>
</evidence>
<comment type="subcellular location">
    <subcellularLocation>
        <location evidence="1">Cell outer membrane</location>
        <topology evidence="1">Multi-pass membrane protein</topology>
    </subcellularLocation>
</comment>
<dbReference type="SUPFAM" id="SSF56935">
    <property type="entry name" value="Porins"/>
    <property type="match status" value="1"/>
</dbReference>
<evidence type="ECO:0000256" key="3">
    <source>
        <dbReference type="ARBA" id="ARBA00022448"/>
    </source>
</evidence>
<dbReference type="InterPro" id="IPR050286">
    <property type="entry name" value="G_neg_Bact_CarbUptk_Porin"/>
</dbReference>
<accession>A0ABU9BSX5</accession>
<dbReference type="InterPro" id="IPR003192">
    <property type="entry name" value="Porin_LamB"/>
</dbReference>
<keyword evidence="9" id="KW-0998">Cell outer membrane</keyword>